<evidence type="ECO:0000313" key="4">
    <source>
        <dbReference type="Proteomes" id="UP001138661"/>
    </source>
</evidence>
<feature type="domain" description="DUF302" evidence="2">
    <location>
        <begin position="56"/>
        <end position="118"/>
    </location>
</feature>
<protein>
    <submittedName>
        <fullName evidence="3">DUF302 domain-containing protein</fullName>
    </submittedName>
</protein>
<accession>A0A9X1FTU2</accession>
<keyword evidence="1" id="KW-0732">Signal</keyword>
<dbReference type="RefSeq" id="WP_219500829.1">
    <property type="nucleotide sequence ID" value="NZ_JAHXDN010000002.1"/>
</dbReference>
<proteinExistence type="predicted"/>
<evidence type="ECO:0000313" key="3">
    <source>
        <dbReference type="EMBL" id="MBW4707735.1"/>
    </source>
</evidence>
<dbReference type="PANTHER" id="PTHR38342">
    <property type="entry name" value="SLR5037 PROTEIN"/>
    <property type="match status" value="1"/>
</dbReference>
<keyword evidence="4" id="KW-1185">Reference proteome</keyword>
<gene>
    <name evidence="3" type="ORF">KX928_08040</name>
</gene>
<dbReference type="InterPro" id="IPR005180">
    <property type="entry name" value="DUF302"/>
</dbReference>
<comment type="caution">
    <text evidence="3">The sequence shown here is derived from an EMBL/GenBank/DDBJ whole genome shotgun (WGS) entry which is preliminary data.</text>
</comment>
<feature type="chain" id="PRO_5040729267" evidence="1">
    <location>
        <begin position="23"/>
        <end position="152"/>
    </location>
</feature>
<evidence type="ECO:0000259" key="2">
    <source>
        <dbReference type="Pfam" id="PF03625"/>
    </source>
</evidence>
<organism evidence="3 4">
    <name type="scientific">Roseobacter insulae</name>
    <dbReference type="NCBI Taxonomy" id="2859783"/>
    <lineage>
        <taxon>Bacteria</taxon>
        <taxon>Pseudomonadati</taxon>
        <taxon>Pseudomonadota</taxon>
        <taxon>Alphaproteobacteria</taxon>
        <taxon>Rhodobacterales</taxon>
        <taxon>Roseobacteraceae</taxon>
        <taxon>Roseobacter</taxon>
    </lineage>
</organism>
<dbReference type="EMBL" id="JAHXDN010000002">
    <property type="protein sequence ID" value="MBW4707735.1"/>
    <property type="molecule type" value="Genomic_DNA"/>
</dbReference>
<dbReference type="AlphaFoldDB" id="A0A9X1FTU2"/>
<feature type="signal peptide" evidence="1">
    <location>
        <begin position="1"/>
        <end position="22"/>
    </location>
</feature>
<dbReference type="PANTHER" id="PTHR38342:SF2">
    <property type="entry name" value="INNER MEMBRANE OR EXPORTED"/>
    <property type="match status" value="1"/>
</dbReference>
<name>A0A9X1FTU2_9RHOB</name>
<reference evidence="3" key="1">
    <citation type="submission" date="2021-07" db="EMBL/GenBank/DDBJ databases">
        <title>Roseobacter insulae sp. nov., isolated from a tidal flat.</title>
        <authorList>
            <person name="Park S."/>
            <person name="Yoon J.-H."/>
        </authorList>
    </citation>
    <scope>NUCLEOTIDE SEQUENCE</scope>
    <source>
        <strain evidence="3">YSTF-M11</strain>
    </source>
</reference>
<evidence type="ECO:0000256" key="1">
    <source>
        <dbReference type="SAM" id="SignalP"/>
    </source>
</evidence>
<dbReference type="Pfam" id="PF03625">
    <property type="entry name" value="DUF302"/>
    <property type="match status" value="1"/>
</dbReference>
<sequence length="152" mass="15789">MIRSLSTGLALGMTLFATSALADDMIKITSPHSVSETLDRLEQAVTGAGATVFARIDHAAGAAKIDAELRPTQLLIFGNPRIGTPAMQAVQSTGLDLPLRVLAYENEAGETIVAYHAPAAMADAHGIDTTAPYIQQMAGALNKLTSKATAAE</sequence>
<dbReference type="Proteomes" id="UP001138661">
    <property type="component" value="Unassembled WGS sequence"/>
</dbReference>
<dbReference type="CDD" id="cd14797">
    <property type="entry name" value="DUF302"/>
    <property type="match status" value="1"/>
</dbReference>